<comment type="caution">
    <text evidence="2">The sequence shown here is derived from an EMBL/GenBank/DDBJ whole genome shotgun (WGS) entry which is preliminary data.</text>
</comment>
<evidence type="ECO:0000313" key="3">
    <source>
        <dbReference type="Proteomes" id="UP001302059"/>
    </source>
</evidence>
<sequence>MRFTRSSRISLTAGLLALGSSTLAQSTTLGVVYLNSNTPNPDAAWISRGLADMLTTDLSKIGRLTVVQREQLDKVLKEQALGASGAVDPGKAAQLGKVLGVQTLLTGSYAAIGRNVRVDLQLVNTSTGRVEGGVTAEGSIDSIFTLEKQLVLAVLNKLGITPSPAEMQTILQPETLNNQAVILNYQALSLLQKDPKAAAAALQQAVTLDPTYASAQQNLRTALSLSGSSIANAALLDLDLKSKEIEAVRQVAELIKAGVRIVDVKLEDPTTSAGQPGTVKIPYTLKVRLAPGTLMAVARVLEPFSREGSNRATLTLEAPGIGRGDVKVISLAKESLFFLRDYLGSFSVWHAFYGTGKHPVYVNSLRHPNSDLTVASVVGIHGYGAQNLSEVGAAALSYDLDMPVSLAKNLLTSSAVVANENEYNFIPGANFIYIDARNARELGVPEGYLRDVSMDAERECTVSLKTGKFKIDFEKISSIDDILGLSGSCLIYTKINDGDFNPKSLQSLLEAGEDFKVSSYQLDTKSVIVRDRRDLVRMVELVFDYKEYGIKFNLMSPSVYVGYSQYYSFSPLSFDGRPSKLVGFTVKPFF</sequence>
<feature type="signal peptide" evidence="1">
    <location>
        <begin position="1"/>
        <end position="24"/>
    </location>
</feature>
<name>A0ABT7JIH7_9DEIO</name>
<dbReference type="Pfam" id="PF03783">
    <property type="entry name" value="CsgG"/>
    <property type="match status" value="1"/>
</dbReference>
<reference evidence="2 3" key="1">
    <citation type="submission" date="2023-05" db="EMBL/GenBank/DDBJ databases">
        <authorList>
            <person name="Gao F."/>
        </authorList>
    </citation>
    <scope>NUCLEOTIDE SEQUENCE [LARGE SCALE GENOMIC DNA]</scope>
    <source>
        <strain evidence="2 3">MIMF12</strain>
    </source>
</reference>
<accession>A0ABT7JIH7</accession>
<dbReference type="EMBL" id="JASNGB010000024">
    <property type="protein sequence ID" value="MDL2343459.1"/>
    <property type="molecule type" value="Genomic_DNA"/>
</dbReference>
<evidence type="ECO:0000313" key="2">
    <source>
        <dbReference type="EMBL" id="MDL2343459.1"/>
    </source>
</evidence>
<dbReference type="InterPro" id="IPR005534">
    <property type="entry name" value="Curli_assmbl/transp-comp_CsgG"/>
</dbReference>
<organism evidence="2 3">
    <name type="scientific">Deinococcus rhizophilus</name>
    <dbReference type="NCBI Taxonomy" id="3049544"/>
    <lineage>
        <taxon>Bacteria</taxon>
        <taxon>Thermotogati</taxon>
        <taxon>Deinococcota</taxon>
        <taxon>Deinococci</taxon>
        <taxon>Deinococcales</taxon>
        <taxon>Deinococcaceae</taxon>
        <taxon>Deinococcus</taxon>
    </lineage>
</organism>
<dbReference type="Proteomes" id="UP001302059">
    <property type="component" value="Unassembled WGS sequence"/>
</dbReference>
<keyword evidence="1" id="KW-0732">Signal</keyword>
<dbReference type="RefSeq" id="WP_285521898.1">
    <property type="nucleotide sequence ID" value="NZ_JASNGB010000024.1"/>
</dbReference>
<keyword evidence="3" id="KW-1185">Reference proteome</keyword>
<dbReference type="Gene3D" id="3.40.50.10610">
    <property type="entry name" value="ABC-type transport auxiliary lipoprotein component"/>
    <property type="match status" value="1"/>
</dbReference>
<proteinExistence type="predicted"/>
<feature type="chain" id="PRO_5045369429" evidence="1">
    <location>
        <begin position="25"/>
        <end position="590"/>
    </location>
</feature>
<evidence type="ECO:0000256" key="1">
    <source>
        <dbReference type="SAM" id="SignalP"/>
    </source>
</evidence>
<protein>
    <submittedName>
        <fullName evidence="2">CsgG/HfaB family protein</fullName>
    </submittedName>
</protein>
<gene>
    <name evidence="2" type="ORF">QOL99_04750</name>
</gene>